<dbReference type="AlphaFoldDB" id="A0A1B0ACU6"/>
<keyword evidence="2" id="KW-1185">Reference proteome</keyword>
<protein>
    <submittedName>
        <fullName evidence="1">Uncharacterized protein</fullName>
    </submittedName>
</protein>
<accession>A0A1B0ACU6</accession>
<organism evidence="1 2">
    <name type="scientific">Glossina pallidipes</name>
    <name type="common">Tsetse fly</name>
    <dbReference type="NCBI Taxonomy" id="7398"/>
    <lineage>
        <taxon>Eukaryota</taxon>
        <taxon>Metazoa</taxon>
        <taxon>Ecdysozoa</taxon>
        <taxon>Arthropoda</taxon>
        <taxon>Hexapoda</taxon>
        <taxon>Insecta</taxon>
        <taxon>Pterygota</taxon>
        <taxon>Neoptera</taxon>
        <taxon>Endopterygota</taxon>
        <taxon>Diptera</taxon>
        <taxon>Brachycera</taxon>
        <taxon>Muscomorpha</taxon>
        <taxon>Hippoboscoidea</taxon>
        <taxon>Glossinidae</taxon>
        <taxon>Glossina</taxon>
    </lineage>
</organism>
<dbReference type="VEuPathDB" id="VectorBase:GPAI041549"/>
<proteinExistence type="predicted"/>
<name>A0A1B0ACU6_GLOPL</name>
<evidence type="ECO:0000313" key="2">
    <source>
        <dbReference type="Proteomes" id="UP000092445"/>
    </source>
</evidence>
<evidence type="ECO:0000313" key="1">
    <source>
        <dbReference type="EnsemblMetazoa" id="GPAI041549-PA"/>
    </source>
</evidence>
<reference evidence="2" key="1">
    <citation type="submission" date="2014-03" db="EMBL/GenBank/DDBJ databases">
        <authorList>
            <person name="Aksoy S."/>
            <person name="Warren W."/>
            <person name="Wilson R.K."/>
        </authorList>
    </citation>
    <scope>NUCLEOTIDE SEQUENCE [LARGE SCALE GENOMIC DNA]</scope>
    <source>
        <strain evidence="2">IAEA</strain>
    </source>
</reference>
<dbReference type="Proteomes" id="UP000092445">
    <property type="component" value="Unassembled WGS sequence"/>
</dbReference>
<sequence>MVGQKYFILIYTWASSSVSEQSSLFGDLILVALAVSAEILMEQARSHSANVDCEPILYSLLLSNENQAKYTTNGSRGMRCRSPTMSSGLMSCVRENSPPLELNASGPLSLPERSCNESSDSIGIKNSPALQHTRASSTPRNHTHLCETDGGEASGESVNMSFNNSNGEYIFIMEYSKALNATLTALSINCGFDIYITTTYGCQ</sequence>
<reference evidence="1" key="2">
    <citation type="submission" date="2020-05" db="UniProtKB">
        <authorList>
            <consortium name="EnsemblMetazoa"/>
        </authorList>
    </citation>
    <scope>IDENTIFICATION</scope>
    <source>
        <strain evidence="1">IAEA</strain>
    </source>
</reference>
<dbReference type="EnsemblMetazoa" id="GPAI041549-RA">
    <property type="protein sequence ID" value="GPAI041549-PA"/>
    <property type="gene ID" value="GPAI041549"/>
</dbReference>